<keyword evidence="2" id="KW-1185">Reference proteome</keyword>
<sequence length="233" mass="26055">MRGIVISAEDMQENVFHDGGNQTGGKVMVIEKHSVYTLTEGPSISSTCCVCLKETSGAYTFQKCTRNGHAICGHSTKDEDDNDVEGYGARILRTVFFNIENAVKNEMQSKSNLEMQANKIKRDSDKKFPPAPLGATVLAPLPDADKGRGDSRNLLAVVLNVTENCFYRLGTDQRILKQPYDRAEFTVCPKRLMKAEDVPDHDIHCNLSIHGKRPSIRQVYLQDEMPNYEVPFV</sequence>
<protein>
    <submittedName>
        <fullName evidence="1">Integrase core domain protein</fullName>
    </submittedName>
</protein>
<dbReference type="AlphaFoldDB" id="A0AAV4AYQ7"/>
<name>A0AAV4AYQ7_9GAST</name>
<reference evidence="1 2" key="1">
    <citation type="journal article" date="2021" name="Elife">
        <title>Chloroplast acquisition without the gene transfer in kleptoplastic sea slugs, Plakobranchus ocellatus.</title>
        <authorList>
            <person name="Maeda T."/>
            <person name="Takahashi S."/>
            <person name="Yoshida T."/>
            <person name="Shimamura S."/>
            <person name="Takaki Y."/>
            <person name="Nagai Y."/>
            <person name="Toyoda A."/>
            <person name="Suzuki Y."/>
            <person name="Arimoto A."/>
            <person name="Ishii H."/>
            <person name="Satoh N."/>
            <person name="Nishiyama T."/>
            <person name="Hasebe M."/>
            <person name="Maruyama T."/>
            <person name="Minagawa J."/>
            <person name="Obokata J."/>
            <person name="Shigenobu S."/>
        </authorList>
    </citation>
    <scope>NUCLEOTIDE SEQUENCE [LARGE SCALE GENOMIC DNA]</scope>
</reference>
<proteinExistence type="predicted"/>
<gene>
    <name evidence="1" type="ORF">PoB_003814300</name>
</gene>
<accession>A0AAV4AYQ7</accession>
<organism evidence="1 2">
    <name type="scientific">Plakobranchus ocellatus</name>
    <dbReference type="NCBI Taxonomy" id="259542"/>
    <lineage>
        <taxon>Eukaryota</taxon>
        <taxon>Metazoa</taxon>
        <taxon>Spiralia</taxon>
        <taxon>Lophotrochozoa</taxon>
        <taxon>Mollusca</taxon>
        <taxon>Gastropoda</taxon>
        <taxon>Heterobranchia</taxon>
        <taxon>Euthyneura</taxon>
        <taxon>Panpulmonata</taxon>
        <taxon>Sacoglossa</taxon>
        <taxon>Placobranchoidea</taxon>
        <taxon>Plakobranchidae</taxon>
        <taxon>Plakobranchus</taxon>
    </lineage>
</organism>
<comment type="caution">
    <text evidence="1">The sequence shown here is derived from an EMBL/GenBank/DDBJ whole genome shotgun (WGS) entry which is preliminary data.</text>
</comment>
<evidence type="ECO:0000313" key="2">
    <source>
        <dbReference type="Proteomes" id="UP000735302"/>
    </source>
</evidence>
<evidence type="ECO:0000313" key="1">
    <source>
        <dbReference type="EMBL" id="GFO11638.1"/>
    </source>
</evidence>
<dbReference type="EMBL" id="BLXT01004325">
    <property type="protein sequence ID" value="GFO11638.1"/>
    <property type="molecule type" value="Genomic_DNA"/>
</dbReference>
<dbReference type="Proteomes" id="UP000735302">
    <property type="component" value="Unassembled WGS sequence"/>
</dbReference>